<evidence type="ECO:0000313" key="1">
    <source>
        <dbReference type="EMBL" id="KAL2045153.1"/>
    </source>
</evidence>
<comment type="caution">
    <text evidence="1">The sequence shown here is derived from an EMBL/GenBank/DDBJ whole genome shotgun (WGS) entry which is preliminary data.</text>
</comment>
<name>A0ABR4AJ96_9LECA</name>
<protein>
    <submittedName>
        <fullName evidence="1">Uncharacterized protein</fullName>
    </submittedName>
</protein>
<gene>
    <name evidence="1" type="ORF">N7G274_002234</name>
</gene>
<evidence type="ECO:0000313" key="2">
    <source>
        <dbReference type="Proteomes" id="UP001590950"/>
    </source>
</evidence>
<sequence length="100" mass="10949">MKPLAHRCITISNERKSLSFSALHGTMTQRIGSSTTPCILGSDYLIHIHGSLPPETYLPRQGCCAFAHYQVHFDGHSLACDSQPRAVGRKGTLLFFAGFS</sequence>
<accession>A0ABR4AJ96</accession>
<dbReference type="EMBL" id="JBEFKJ010000007">
    <property type="protein sequence ID" value="KAL2045153.1"/>
    <property type="molecule type" value="Genomic_DNA"/>
</dbReference>
<proteinExistence type="predicted"/>
<organism evidence="1 2">
    <name type="scientific">Stereocaulon virgatum</name>
    <dbReference type="NCBI Taxonomy" id="373712"/>
    <lineage>
        <taxon>Eukaryota</taxon>
        <taxon>Fungi</taxon>
        <taxon>Dikarya</taxon>
        <taxon>Ascomycota</taxon>
        <taxon>Pezizomycotina</taxon>
        <taxon>Lecanoromycetes</taxon>
        <taxon>OSLEUM clade</taxon>
        <taxon>Lecanoromycetidae</taxon>
        <taxon>Lecanorales</taxon>
        <taxon>Lecanorineae</taxon>
        <taxon>Stereocaulaceae</taxon>
        <taxon>Stereocaulon</taxon>
    </lineage>
</organism>
<dbReference type="Proteomes" id="UP001590950">
    <property type="component" value="Unassembled WGS sequence"/>
</dbReference>
<reference evidence="1 2" key="1">
    <citation type="submission" date="2024-09" db="EMBL/GenBank/DDBJ databases">
        <title>Rethinking Asexuality: The Enigmatic Case of Functional Sexual Genes in Lepraria (Stereocaulaceae).</title>
        <authorList>
            <person name="Doellman M."/>
            <person name="Sun Y."/>
            <person name="Barcenas-Pena A."/>
            <person name="Lumbsch H.T."/>
            <person name="Grewe F."/>
        </authorList>
    </citation>
    <scope>NUCLEOTIDE SEQUENCE [LARGE SCALE GENOMIC DNA]</scope>
    <source>
        <strain evidence="1 2">Mercado 3170</strain>
    </source>
</reference>
<keyword evidence="2" id="KW-1185">Reference proteome</keyword>